<feature type="transmembrane region" description="Helical" evidence="1">
    <location>
        <begin position="12"/>
        <end position="31"/>
    </location>
</feature>
<evidence type="ECO:0000313" key="3">
    <source>
        <dbReference type="Proteomes" id="UP000248079"/>
    </source>
</evidence>
<name>A0A2V4A0Q2_9BACT</name>
<proteinExistence type="predicted"/>
<feature type="transmembrane region" description="Helical" evidence="1">
    <location>
        <begin position="43"/>
        <end position="61"/>
    </location>
</feature>
<reference evidence="2 3" key="1">
    <citation type="submission" date="2018-05" db="EMBL/GenBank/DDBJ databases">
        <title>Marinifilum breve JC075T sp. nov., a marine bacterium isolated from Yongle Blue Hole in the South China Sea.</title>
        <authorList>
            <person name="Fu T."/>
        </authorList>
    </citation>
    <scope>NUCLEOTIDE SEQUENCE [LARGE SCALE GENOMIC DNA]</scope>
    <source>
        <strain evidence="2 3">JC075</strain>
    </source>
</reference>
<sequence length="178" mass="21294">MKLFLTLKHWQIFALMIVLPLILTLTIFKLFDLGEYELDILRGISLLIYYTVYMCWNYSVINHFNKPKKILSNLHFKWVNRLIVVVILYVIVFLQLQTYYSELTVLSAILMPVFLFTFIYLTYGVAKTLKTIQFQENIRTSDIIVEMLLILYLPFGIWWIQKRVNQYYKESAHTSNKS</sequence>
<dbReference type="AlphaFoldDB" id="A0A2V4A0Q2"/>
<feature type="transmembrane region" description="Helical" evidence="1">
    <location>
        <begin position="106"/>
        <end position="123"/>
    </location>
</feature>
<dbReference type="RefSeq" id="WP_110359943.1">
    <property type="nucleotide sequence ID" value="NZ_QFLI01000002.1"/>
</dbReference>
<protein>
    <submittedName>
        <fullName evidence="2">Uncharacterized protein</fullName>
    </submittedName>
</protein>
<feature type="transmembrane region" description="Helical" evidence="1">
    <location>
        <begin position="82"/>
        <end position="100"/>
    </location>
</feature>
<evidence type="ECO:0000256" key="1">
    <source>
        <dbReference type="SAM" id="Phobius"/>
    </source>
</evidence>
<dbReference type="EMBL" id="QFLI01000002">
    <property type="protein sequence ID" value="PXY02309.1"/>
    <property type="molecule type" value="Genomic_DNA"/>
</dbReference>
<accession>A0A2V4A0Q2</accession>
<evidence type="ECO:0000313" key="2">
    <source>
        <dbReference type="EMBL" id="PXY02309.1"/>
    </source>
</evidence>
<gene>
    <name evidence="2" type="ORF">DF185_06585</name>
</gene>
<feature type="transmembrane region" description="Helical" evidence="1">
    <location>
        <begin position="143"/>
        <end position="161"/>
    </location>
</feature>
<keyword evidence="1" id="KW-0472">Membrane</keyword>
<keyword evidence="3" id="KW-1185">Reference proteome</keyword>
<keyword evidence="1" id="KW-0812">Transmembrane</keyword>
<organism evidence="2 3">
    <name type="scientific">Marinifilum breve</name>
    <dbReference type="NCBI Taxonomy" id="2184082"/>
    <lineage>
        <taxon>Bacteria</taxon>
        <taxon>Pseudomonadati</taxon>
        <taxon>Bacteroidota</taxon>
        <taxon>Bacteroidia</taxon>
        <taxon>Marinilabiliales</taxon>
        <taxon>Marinifilaceae</taxon>
    </lineage>
</organism>
<dbReference type="OrthoDB" id="1442756at2"/>
<comment type="caution">
    <text evidence="2">The sequence shown here is derived from an EMBL/GenBank/DDBJ whole genome shotgun (WGS) entry which is preliminary data.</text>
</comment>
<dbReference type="Proteomes" id="UP000248079">
    <property type="component" value="Unassembled WGS sequence"/>
</dbReference>
<keyword evidence="1" id="KW-1133">Transmembrane helix</keyword>